<accession>A0A2H0RLL8</accession>
<dbReference type="InterPro" id="IPR022646">
    <property type="entry name" value="SecD/SecF_CS"/>
</dbReference>
<evidence type="ECO:0000313" key="11">
    <source>
        <dbReference type="EMBL" id="PIR46904.1"/>
    </source>
</evidence>
<evidence type="ECO:0000256" key="3">
    <source>
        <dbReference type="ARBA" id="ARBA00022475"/>
    </source>
</evidence>
<sequence length="305" mass="33081">MFAIRHKNLILSIIVILMVASVFVIGYFGLKQGIDFTGGAYLEISYRSEEVRPSAIEAEKSLSSLNLGSIIVQPVGDSSLAIRTRPLTEVEHSELLIALNILPLNEDIKEEQYSSIGPSIGAELKQKAGLGILLVILAVIIYVAIVFRKGSKVVPGWLYGVITIITLLHDILIPTAVFAVLGYYMNVEIDALFVTALLAIMGYSINDTIIVFDRTRENLQKASEKEQKENFAEIVGKSLNETIGRSIFTSLTTLIVLASLLIIGSGSTFWFALTLTIGIVAGAYSSILVASPLLVVLQSSYKGSK</sequence>
<organism evidence="11 12">
    <name type="scientific">Candidatus Vogelbacteria bacterium CG10_big_fil_rev_8_21_14_0_10_45_14</name>
    <dbReference type="NCBI Taxonomy" id="1975042"/>
    <lineage>
        <taxon>Bacteria</taxon>
        <taxon>Candidatus Vogeliibacteriota</taxon>
    </lineage>
</organism>
<dbReference type="GO" id="GO:0043952">
    <property type="term" value="P:protein transport by the Sec complex"/>
    <property type="evidence" value="ECO:0007669"/>
    <property type="project" value="UniProtKB-UniRule"/>
</dbReference>
<feature type="transmembrane region" description="Helical" evidence="9">
    <location>
        <begin position="159"/>
        <end position="185"/>
    </location>
</feature>
<dbReference type="Pfam" id="PF02355">
    <property type="entry name" value="SecD_SecF_C"/>
    <property type="match status" value="1"/>
</dbReference>
<dbReference type="GO" id="GO:0006605">
    <property type="term" value="P:protein targeting"/>
    <property type="evidence" value="ECO:0007669"/>
    <property type="project" value="UniProtKB-UniRule"/>
</dbReference>
<keyword evidence="3 9" id="KW-1003">Cell membrane</keyword>
<feature type="domain" description="Protein export membrane protein SecD/SecF C-terminal" evidence="10">
    <location>
        <begin position="105"/>
        <end position="298"/>
    </location>
</feature>
<dbReference type="GO" id="GO:0065002">
    <property type="term" value="P:intracellular protein transmembrane transport"/>
    <property type="evidence" value="ECO:0007669"/>
    <property type="project" value="UniProtKB-UniRule"/>
</dbReference>
<keyword evidence="4 9" id="KW-0812">Transmembrane</keyword>
<protein>
    <recommendedName>
        <fullName evidence="9">Protein-export membrane protein SecF</fullName>
    </recommendedName>
</protein>
<comment type="caution">
    <text evidence="11">The sequence shown here is derived from an EMBL/GenBank/DDBJ whole genome shotgun (WGS) entry which is preliminary data.</text>
</comment>
<feature type="transmembrane region" description="Helical" evidence="9">
    <location>
        <begin position="269"/>
        <end position="297"/>
    </location>
</feature>
<dbReference type="GO" id="GO:0015450">
    <property type="term" value="F:protein-transporting ATPase activity"/>
    <property type="evidence" value="ECO:0007669"/>
    <property type="project" value="InterPro"/>
</dbReference>
<keyword evidence="7 9" id="KW-0811">Translocation</keyword>
<feature type="transmembrane region" description="Helical" evidence="9">
    <location>
        <begin position="246"/>
        <end position="263"/>
    </location>
</feature>
<dbReference type="InterPro" id="IPR022813">
    <property type="entry name" value="SecD/SecF_arch_bac"/>
</dbReference>
<evidence type="ECO:0000256" key="1">
    <source>
        <dbReference type="ARBA" id="ARBA00004651"/>
    </source>
</evidence>
<dbReference type="NCBIfam" id="TIGR00966">
    <property type="entry name" value="transloc_SecF"/>
    <property type="match status" value="1"/>
</dbReference>
<dbReference type="AlphaFoldDB" id="A0A2H0RLL8"/>
<dbReference type="InterPro" id="IPR022645">
    <property type="entry name" value="SecD/SecF_bac"/>
</dbReference>
<keyword evidence="5 9" id="KW-0653">Protein transport</keyword>
<name>A0A2H0RLL8_9BACT</name>
<dbReference type="InterPro" id="IPR048634">
    <property type="entry name" value="SecD_SecF_C"/>
</dbReference>
<dbReference type="EMBL" id="PCYL01000023">
    <property type="protein sequence ID" value="PIR46904.1"/>
    <property type="molecule type" value="Genomic_DNA"/>
</dbReference>
<comment type="similarity">
    <text evidence="9">Belongs to the SecD/SecF family. SecF subfamily.</text>
</comment>
<keyword evidence="2 9" id="KW-0813">Transport</keyword>
<feature type="transmembrane region" description="Helical" evidence="9">
    <location>
        <begin position="9"/>
        <end position="30"/>
    </location>
</feature>
<dbReference type="GO" id="GO:0005886">
    <property type="term" value="C:plasma membrane"/>
    <property type="evidence" value="ECO:0007669"/>
    <property type="project" value="UniProtKB-SubCell"/>
</dbReference>
<comment type="function">
    <text evidence="9">Part of the Sec protein translocase complex. Interacts with the SecYEG preprotein conducting channel. SecDF uses the proton motive force (PMF) to complete protein translocation after the ATP-dependent function of SecA.</text>
</comment>
<feature type="transmembrane region" description="Helical" evidence="9">
    <location>
        <begin position="128"/>
        <end position="147"/>
    </location>
</feature>
<comment type="subcellular location">
    <subcellularLocation>
        <location evidence="1 9">Cell membrane</location>
        <topology evidence="1 9">Multi-pass membrane protein</topology>
    </subcellularLocation>
</comment>
<evidence type="ECO:0000256" key="4">
    <source>
        <dbReference type="ARBA" id="ARBA00022692"/>
    </source>
</evidence>
<comment type="subunit">
    <text evidence="9">Forms a complex with SecD. Part of the essential Sec protein translocation apparatus which comprises SecA, SecYEG and auxiliary proteins SecDF. Other proteins may also be involved.</text>
</comment>
<keyword evidence="6 9" id="KW-1133">Transmembrane helix</keyword>
<dbReference type="PANTHER" id="PTHR30081">
    <property type="entry name" value="PROTEIN-EXPORT MEMBRANE PROTEIN SEC"/>
    <property type="match status" value="1"/>
</dbReference>
<dbReference type="SUPFAM" id="SSF82866">
    <property type="entry name" value="Multidrug efflux transporter AcrB transmembrane domain"/>
    <property type="match status" value="1"/>
</dbReference>
<evidence type="ECO:0000256" key="8">
    <source>
        <dbReference type="ARBA" id="ARBA00023136"/>
    </source>
</evidence>
<evidence type="ECO:0000256" key="6">
    <source>
        <dbReference type="ARBA" id="ARBA00022989"/>
    </source>
</evidence>
<gene>
    <name evidence="9 11" type="primary">secF</name>
    <name evidence="11" type="ORF">COV07_01850</name>
</gene>
<proteinExistence type="inferred from homology"/>
<reference evidence="11 12" key="1">
    <citation type="submission" date="2017-09" db="EMBL/GenBank/DDBJ databases">
        <title>Depth-based differentiation of microbial function through sediment-hosted aquifers and enrichment of novel symbionts in the deep terrestrial subsurface.</title>
        <authorList>
            <person name="Probst A.J."/>
            <person name="Ladd B."/>
            <person name="Jarett J.K."/>
            <person name="Geller-Mcgrath D.E."/>
            <person name="Sieber C.M."/>
            <person name="Emerson J.B."/>
            <person name="Anantharaman K."/>
            <person name="Thomas B.C."/>
            <person name="Malmstrom R."/>
            <person name="Stieglmeier M."/>
            <person name="Klingl A."/>
            <person name="Woyke T."/>
            <person name="Ryan C.M."/>
            <person name="Banfield J.F."/>
        </authorList>
    </citation>
    <scope>NUCLEOTIDE SEQUENCE [LARGE SCALE GENOMIC DNA]</scope>
    <source>
        <strain evidence="11">CG10_big_fil_rev_8_21_14_0_10_45_14</strain>
    </source>
</reference>
<dbReference type="Proteomes" id="UP000230833">
    <property type="component" value="Unassembled WGS sequence"/>
</dbReference>
<evidence type="ECO:0000256" key="7">
    <source>
        <dbReference type="ARBA" id="ARBA00023010"/>
    </source>
</evidence>
<feature type="transmembrane region" description="Helical" evidence="9">
    <location>
        <begin position="191"/>
        <end position="212"/>
    </location>
</feature>
<evidence type="ECO:0000259" key="10">
    <source>
        <dbReference type="Pfam" id="PF02355"/>
    </source>
</evidence>
<dbReference type="Gene3D" id="1.20.1640.10">
    <property type="entry name" value="Multidrug efflux transporter AcrB transmembrane domain"/>
    <property type="match status" value="1"/>
</dbReference>
<evidence type="ECO:0000313" key="12">
    <source>
        <dbReference type="Proteomes" id="UP000230833"/>
    </source>
</evidence>
<dbReference type="HAMAP" id="MF_01464_B">
    <property type="entry name" value="SecF_B"/>
    <property type="match status" value="1"/>
</dbReference>
<keyword evidence="8 9" id="KW-0472">Membrane</keyword>
<evidence type="ECO:0000256" key="9">
    <source>
        <dbReference type="HAMAP-Rule" id="MF_01464"/>
    </source>
</evidence>
<dbReference type="InterPro" id="IPR005665">
    <property type="entry name" value="SecF_bac"/>
</dbReference>
<evidence type="ECO:0000256" key="2">
    <source>
        <dbReference type="ARBA" id="ARBA00022448"/>
    </source>
</evidence>
<dbReference type="Pfam" id="PF07549">
    <property type="entry name" value="Sec_GG"/>
    <property type="match status" value="1"/>
</dbReference>
<dbReference type="PRINTS" id="PR01755">
    <property type="entry name" value="SECFTRNLCASE"/>
</dbReference>
<dbReference type="PANTHER" id="PTHR30081:SF8">
    <property type="entry name" value="PROTEIN TRANSLOCASE SUBUNIT SECF"/>
    <property type="match status" value="1"/>
</dbReference>
<evidence type="ECO:0000256" key="5">
    <source>
        <dbReference type="ARBA" id="ARBA00022927"/>
    </source>
</evidence>